<feature type="chain" id="PRO_5046008006" description="Fungal lipase-like domain-containing protein" evidence="1">
    <location>
        <begin position="20"/>
        <end position="232"/>
    </location>
</feature>
<feature type="signal peptide" evidence="1">
    <location>
        <begin position="1"/>
        <end position="19"/>
    </location>
</feature>
<proteinExistence type="predicted"/>
<organism evidence="2 3">
    <name type="scientific">Paenibacillus vulneris</name>
    <dbReference type="NCBI Taxonomy" id="1133364"/>
    <lineage>
        <taxon>Bacteria</taxon>
        <taxon>Bacillati</taxon>
        <taxon>Bacillota</taxon>
        <taxon>Bacilli</taxon>
        <taxon>Bacillales</taxon>
        <taxon>Paenibacillaceae</taxon>
        <taxon>Paenibacillus</taxon>
    </lineage>
</organism>
<dbReference type="EMBL" id="JBHTLU010000012">
    <property type="protein sequence ID" value="MFD1219928.1"/>
    <property type="molecule type" value="Genomic_DNA"/>
</dbReference>
<gene>
    <name evidence="2" type="ORF">ACFQ4B_07345</name>
</gene>
<evidence type="ECO:0000313" key="3">
    <source>
        <dbReference type="Proteomes" id="UP001597180"/>
    </source>
</evidence>
<dbReference type="SUPFAM" id="SSF53474">
    <property type="entry name" value="alpha/beta-Hydrolases"/>
    <property type="match status" value="1"/>
</dbReference>
<keyword evidence="1" id="KW-0732">Signal</keyword>
<name>A0ABW3UGU2_9BACL</name>
<evidence type="ECO:0000313" key="2">
    <source>
        <dbReference type="EMBL" id="MFD1219928.1"/>
    </source>
</evidence>
<comment type="caution">
    <text evidence="2">The sequence shown here is derived from an EMBL/GenBank/DDBJ whole genome shotgun (WGS) entry which is preliminary data.</text>
</comment>
<keyword evidence="3" id="KW-1185">Reference proteome</keyword>
<dbReference type="Proteomes" id="UP001597180">
    <property type="component" value="Unassembled WGS sequence"/>
</dbReference>
<evidence type="ECO:0008006" key="4">
    <source>
        <dbReference type="Google" id="ProtNLM"/>
    </source>
</evidence>
<evidence type="ECO:0000256" key="1">
    <source>
        <dbReference type="SAM" id="SignalP"/>
    </source>
</evidence>
<dbReference type="Gene3D" id="3.40.50.1820">
    <property type="entry name" value="alpha/beta hydrolase"/>
    <property type="match status" value="1"/>
</dbReference>
<protein>
    <recommendedName>
        <fullName evidence="4">Fungal lipase-like domain-containing protein</fullName>
    </recommendedName>
</protein>
<dbReference type="RefSeq" id="WP_345594386.1">
    <property type="nucleotide sequence ID" value="NZ_BAABJG010000055.1"/>
</dbReference>
<dbReference type="InterPro" id="IPR029058">
    <property type="entry name" value="AB_hydrolase_fold"/>
</dbReference>
<reference evidence="3" key="1">
    <citation type="journal article" date="2019" name="Int. J. Syst. Evol. Microbiol.">
        <title>The Global Catalogue of Microorganisms (GCM) 10K type strain sequencing project: providing services to taxonomists for standard genome sequencing and annotation.</title>
        <authorList>
            <consortium name="The Broad Institute Genomics Platform"/>
            <consortium name="The Broad Institute Genome Sequencing Center for Infectious Disease"/>
            <person name="Wu L."/>
            <person name="Ma J."/>
        </authorList>
    </citation>
    <scope>NUCLEOTIDE SEQUENCE [LARGE SCALE GENOMIC DNA]</scope>
    <source>
        <strain evidence="3">CCUG 53270</strain>
    </source>
</reference>
<accession>A0ABW3UGU2</accession>
<sequence>MKQAAAGIALFTLAGIATAPGFMDPFREELSSELRNRGYRVVSKSVYPFGDWSQRLVRQLAAIFRDLTDIQERLWSSIGAGAVREAVWEAAQSGCTVLLVGHSGGGVSAVQLARQLTKAGYGSPLVVQIGSPKCPVSSELKDRVLYLSAMGSGGKKDPVSRLGRWGGWVRQFGRVKLWKSVAYSPGEIVEIPLVGNHPDYFRTQAPYVNETGDTNMTVTLRPILSWLDRKLP</sequence>